<dbReference type="RefSeq" id="WP_173532831.1">
    <property type="nucleotide sequence ID" value="NZ_CP054143.1"/>
</dbReference>
<proteinExistence type="predicted"/>
<protein>
    <submittedName>
        <fullName evidence="1">Uncharacterized protein</fullName>
    </submittedName>
</protein>
<dbReference type="EMBL" id="CP054143">
    <property type="protein sequence ID" value="QKJ66327.1"/>
    <property type="molecule type" value="Genomic_DNA"/>
</dbReference>
<keyword evidence="2" id="KW-1185">Reference proteome</keyword>
<evidence type="ECO:0000313" key="2">
    <source>
        <dbReference type="Proteomes" id="UP000504844"/>
    </source>
</evidence>
<gene>
    <name evidence="1" type="ORF">HQN60_06200</name>
</gene>
<evidence type="ECO:0000313" key="1">
    <source>
        <dbReference type="EMBL" id="QKJ66327.1"/>
    </source>
</evidence>
<sequence length="200" mass="23026">MTLVLPSKELVVYHGTSLSNSIKILKDGFISSKNEDDWLGWGIYFVTDGLSSGAMSAFEWAQFKWPNEELAVVRARIRLTDNGLDLRTRSGLALYNQVKGELIRSEYLSLLARRDLSIKKRKDIRCDDRIITNMVVRYLKCDYIIHNVYIKDKLQSQIQLESAYPNQTLVSLYNGNLIYDVEIMPLSFYESIISEDVEIS</sequence>
<name>A0A6M8SX79_9NEIS</name>
<dbReference type="SUPFAM" id="SSF56399">
    <property type="entry name" value="ADP-ribosylation"/>
    <property type="match status" value="1"/>
</dbReference>
<accession>A0A6M8SX79</accession>
<reference evidence="1 2" key="1">
    <citation type="submission" date="2020-05" db="EMBL/GenBank/DDBJ databases">
        <title>Complete genome sequence of Deefgea sp. D17.</title>
        <authorList>
            <person name="Bae J.-W."/>
            <person name="Han J.E."/>
        </authorList>
    </citation>
    <scope>NUCLEOTIDE SEQUENCE [LARGE SCALE GENOMIC DNA]</scope>
    <source>
        <strain evidence="1 2">D17</strain>
    </source>
</reference>
<dbReference type="KEGG" id="dee:HQN60_06200"/>
<dbReference type="AlphaFoldDB" id="A0A6M8SX79"/>
<organism evidence="1 2">
    <name type="scientific">Deefgea piscis</name>
    <dbReference type="NCBI Taxonomy" id="2739061"/>
    <lineage>
        <taxon>Bacteria</taxon>
        <taxon>Pseudomonadati</taxon>
        <taxon>Pseudomonadota</taxon>
        <taxon>Betaproteobacteria</taxon>
        <taxon>Neisseriales</taxon>
        <taxon>Chitinibacteraceae</taxon>
        <taxon>Deefgea</taxon>
    </lineage>
</organism>
<dbReference type="Proteomes" id="UP000504844">
    <property type="component" value="Chromosome"/>
</dbReference>